<gene>
    <name evidence="4" type="ORF">H8700_07695</name>
</gene>
<evidence type="ECO:0000256" key="2">
    <source>
        <dbReference type="SAM" id="Phobius"/>
    </source>
</evidence>
<protein>
    <submittedName>
        <fullName evidence="4">BMP family ABC transporter substrate-binding protein</fullName>
    </submittedName>
</protein>
<dbReference type="RefSeq" id="WP_249304886.1">
    <property type="nucleotide sequence ID" value="NZ_JACRSW010000030.1"/>
</dbReference>
<accession>A0ABR7MUW8</accession>
<evidence type="ECO:0000313" key="5">
    <source>
        <dbReference type="Proteomes" id="UP000637513"/>
    </source>
</evidence>
<feature type="domain" description="ABC transporter substrate-binding protein PnrA-like" evidence="3">
    <location>
        <begin position="49"/>
        <end position="316"/>
    </location>
</feature>
<keyword evidence="2" id="KW-1133">Transmembrane helix</keyword>
<name>A0ABR7MUW8_9FIRM</name>
<organism evidence="4 5">
    <name type="scientific">Jutongia hominis</name>
    <dbReference type="NCBI Taxonomy" id="2763664"/>
    <lineage>
        <taxon>Bacteria</taxon>
        <taxon>Bacillati</taxon>
        <taxon>Bacillota</taxon>
        <taxon>Clostridia</taxon>
        <taxon>Lachnospirales</taxon>
        <taxon>Lachnospiraceae</taxon>
        <taxon>Jutongia</taxon>
    </lineage>
</organism>
<dbReference type="Gene3D" id="3.40.50.2300">
    <property type="match status" value="2"/>
</dbReference>
<dbReference type="PANTHER" id="PTHR43208">
    <property type="entry name" value="ABC TRANSPORTER SUBSTRATE-BINDING PROTEIN"/>
    <property type="match status" value="1"/>
</dbReference>
<evidence type="ECO:0000256" key="1">
    <source>
        <dbReference type="ARBA" id="ARBA00022729"/>
    </source>
</evidence>
<dbReference type="Pfam" id="PF02608">
    <property type="entry name" value="Bmp"/>
    <property type="match status" value="1"/>
</dbReference>
<keyword evidence="5" id="KW-1185">Reference proteome</keyword>
<keyword evidence="2" id="KW-0812">Transmembrane</keyword>
<comment type="caution">
    <text evidence="4">The sequence shown here is derived from an EMBL/GenBank/DDBJ whole genome shotgun (WGS) entry which is preliminary data.</text>
</comment>
<dbReference type="InterPro" id="IPR003760">
    <property type="entry name" value="PnrA-like"/>
</dbReference>
<proteinExistence type="predicted"/>
<evidence type="ECO:0000313" key="4">
    <source>
        <dbReference type="EMBL" id="MBC8557590.1"/>
    </source>
</evidence>
<dbReference type="PANTHER" id="PTHR43208:SF1">
    <property type="entry name" value="ABC TRANSPORTER SUBSTRATE-BINDING PROTEIN"/>
    <property type="match status" value="1"/>
</dbReference>
<sequence>MKRIYAISFISTIAVIIVAALFQFLVLDKRTQKHIKVGFVYVGDTSTVYTGNFVKAQNAIEKQYGDRVKTYAKYNVTEGNEGEILQELIDTGCELIFTTSYGFSEKTKEYAKRYRNVQFCQATGSNANEKPKLSNYHTFMGAVYQGRYVSGVAAGMKIKEMIKDKTITKEQAKIGYVGAYPYAEVISGYTAFLLGVRSVVPQAVMTVRYTNTWGSYALEKKCAMELIDEGCVIISQHSDTTGPAVACEATRGTKTTYHVAYNQSMEDVAPTTYLTGCRINWEPYILEAVSAVLSDKKIEDVVNANINGNDAGAGFERNWVAMLELNEIAVAKGTQERMEDAIKQLKTGKLAVFQGDYIGINPYDAKDTIDLNKGYQENKDSSAPTFHYVLKDVIQIK</sequence>
<dbReference type="CDD" id="cd19963">
    <property type="entry name" value="PBP1_BMP-like"/>
    <property type="match status" value="1"/>
</dbReference>
<reference evidence="4 5" key="1">
    <citation type="submission" date="2020-08" db="EMBL/GenBank/DDBJ databases">
        <title>Genome public.</title>
        <authorList>
            <person name="Liu C."/>
            <person name="Sun Q."/>
        </authorList>
    </citation>
    <scope>NUCLEOTIDE SEQUENCE [LARGE SCALE GENOMIC DNA]</scope>
    <source>
        <strain evidence="4 5">BX3</strain>
    </source>
</reference>
<keyword evidence="1" id="KW-0732">Signal</keyword>
<dbReference type="EMBL" id="JACRSW010000030">
    <property type="protein sequence ID" value="MBC8557590.1"/>
    <property type="molecule type" value="Genomic_DNA"/>
</dbReference>
<evidence type="ECO:0000259" key="3">
    <source>
        <dbReference type="Pfam" id="PF02608"/>
    </source>
</evidence>
<keyword evidence="2" id="KW-0472">Membrane</keyword>
<feature type="transmembrane region" description="Helical" evidence="2">
    <location>
        <begin position="6"/>
        <end position="27"/>
    </location>
</feature>
<dbReference type="InterPro" id="IPR052910">
    <property type="entry name" value="ABC-Purine-Binding"/>
</dbReference>
<dbReference type="Proteomes" id="UP000637513">
    <property type="component" value="Unassembled WGS sequence"/>
</dbReference>